<organism evidence="8 9">
    <name type="scientific">Marinicauda salina</name>
    <dbReference type="NCBI Taxonomy" id="2135793"/>
    <lineage>
        <taxon>Bacteria</taxon>
        <taxon>Pseudomonadati</taxon>
        <taxon>Pseudomonadota</taxon>
        <taxon>Alphaproteobacteria</taxon>
        <taxon>Maricaulales</taxon>
        <taxon>Maricaulaceae</taxon>
        <taxon>Marinicauda</taxon>
    </lineage>
</organism>
<dbReference type="PANTHER" id="PTHR30518:SF2">
    <property type="entry name" value="ENDOLYTIC MUREIN TRANSGLYCOSYLASE"/>
    <property type="match status" value="1"/>
</dbReference>
<feature type="transmembrane region" description="Helical" evidence="7">
    <location>
        <begin position="26"/>
        <end position="48"/>
    </location>
</feature>
<evidence type="ECO:0000313" key="8">
    <source>
        <dbReference type="EMBL" id="PWE17348.1"/>
    </source>
</evidence>
<evidence type="ECO:0000256" key="6">
    <source>
        <dbReference type="ARBA" id="ARBA00023316"/>
    </source>
</evidence>
<keyword evidence="5 7" id="KW-0456">Lyase</keyword>
<proteinExistence type="inferred from homology"/>
<accession>A0A2U2BTL9</accession>
<reference evidence="9" key="1">
    <citation type="submission" date="2018-05" db="EMBL/GenBank/DDBJ databases">
        <authorList>
            <person name="Liu B.-T."/>
        </authorList>
    </citation>
    <scope>NUCLEOTIDE SEQUENCE [LARGE SCALE GENOMIC DNA]</scope>
    <source>
        <strain evidence="9">WD6-1</strain>
    </source>
</reference>
<keyword evidence="6 7" id="KW-0961">Cell wall biogenesis/degradation</keyword>
<keyword evidence="2 7" id="KW-0812">Transmembrane</keyword>
<evidence type="ECO:0000256" key="2">
    <source>
        <dbReference type="ARBA" id="ARBA00022692"/>
    </source>
</evidence>
<evidence type="ECO:0000313" key="9">
    <source>
        <dbReference type="Proteomes" id="UP000245168"/>
    </source>
</evidence>
<dbReference type="Pfam" id="PF02618">
    <property type="entry name" value="YceG"/>
    <property type="match status" value="1"/>
</dbReference>
<dbReference type="HAMAP" id="MF_02065">
    <property type="entry name" value="MltG"/>
    <property type="match status" value="1"/>
</dbReference>
<dbReference type="PANTHER" id="PTHR30518">
    <property type="entry name" value="ENDOLYTIC MUREIN TRANSGLYCOSYLASE"/>
    <property type="match status" value="1"/>
</dbReference>
<comment type="caution">
    <text evidence="8">The sequence shown here is derived from an EMBL/GenBank/DDBJ whole genome shotgun (WGS) entry which is preliminary data.</text>
</comment>
<dbReference type="GO" id="GO:0005886">
    <property type="term" value="C:plasma membrane"/>
    <property type="evidence" value="ECO:0007669"/>
    <property type="project" value="UniProtKB-SubCell"/>
</dbReference>
<dbReference type="InterPro" id="IPR003770">
    <property type="entry name" value="MLTG-like"/>
</dbReference>
<comment type="catalytic activity">
    <reaction evidence="7">
        <text>a peptidoglycan chain = a peptidoglycan chain with N-acetyl-1,6-anhydromuramyl-[peptide] at the reducing end + a peptidoglycan chain with N-acetylglucosamine at the non-reducing end.</text>
        <dbReference type="EC" id="4.2.2.29"/>
    </reaction>
</comment>
<keyword evidence="4 7" id="KW-0472">Membrane</keyword>
<dbReference type="Gene3D" id="3.30.160.60">
    <property type="entry name" value="Classic Zinc Finger"/>
    <property type="match status" value="1"/>
</dbReference>
<dbReference type="GO" id="GO:0008932">
    <property type="term" value="F:lytic endotransglycosylase activity"/>
    <property type="evidence" value="ECO:0007669"/>
    <property type="project" value="UniProtKB-UniRule"/>
</dbReference>
<dbReference type="AlphaFoldDB" id="A0A2U2BTL9"/>
<evidence type="ECO:0000256" key="1">
    <source>
        <dbReference type="ARBA" id="ARBA00022475"/>
    </source>
</evidence>
<evidence type="ECO:0000256" key="4">
    <source>
        <dbReference type="ARBA" id="ARBA00023136"/>
    </source>
</evidence>
<evidence type="ECO:0000256" key="5">
    <source>
        <dbReference type="ARBA" id="ARBA00023239"/>
    </source>
</evidence>
<dbReference type="GO" id="GO:0071555">
    <property type="term" value="P:cell wall organization"/>
    <property type="evidence" value="ECO:0007669"/>
    <property type="project" value="UniProtKB-KW"/>
</dbReference>
<dbReference type="Gene3D" id="3.30.1490.480">
    <property type="entry name" value="Endolytic murein transglycosylase"/>
    <property type="match status" value="1"/>
</dbReference>
<keyword evidence="7" id="KW-0997">Cell inner membrane</keyword>
<dbReference type="GO" id="GO:0009252">
    <property type="term" value="P:peptidoglycan biosynthetic process"/>
    <property type="evidence" value="ECO:0007669"/>
    <property type="project" value="UniProtKB-UniRule"/>
</dbReference>
<comment type="similarity">
    <text evidence="7">Belongs to the transglycosylase MltG family.</text>
</comment>
<evidence type="ECO:0000256" key="3">
    <source>
        <dbReference type="ARBA" id="ARBA00022989"/>
    </source>
</evidence>
<dbReference type="RefSeq" id="WP_109252579.1">
    <property type="nucleotide sequence ID" value="NZ_QEXV01000003.1"/>
</dbReference>
<keyword evidence="3 7" id="KW-1133">Transmembrane helix</keyword>
<keyword evidence="9" id="KW-1185">Reference proteome</keyword>
<comment type="subcellular location">
    <subcellularLocation>
        <location evidence="7">Cell inner membrane</location>
        <topology evidence="7">Single-pass membrane protein</topology>
    </subcellularLocation>
</comment>
<gene>
    <name evidence="7 8" type="primary">mltG</name>
    <name evidence="8" type="ORF">DDZ18_06595</name>
</gene>
<dbReference type="OrthoDB" id="9814591at2"/>
<evidence type="ECO:0000256" key="7">
    <source>
        <dbReference type="HAMAP-Rule" id="MF_02065"/>
    </source>
</evidence>
<dbReference type="EC" id="4.2.2.29" evidence="7"/>
<dbReference type="EMBL" id="QEXV01000003">
    <property type="protein sequence ID" value="PWE17348.1"/>
    <property type="molecule type" value="Genomic_DNA"/>
</dbReference>
<dbReference type="CDD" id="cd08010">
    <property type="entry name" value="MltG_like"/>
    <property type="match status" value="1"/>
</dbReference>
<sequence>MNDESSDQAQTDGRPRGGLGRFFKRLMMAFAGLAAAGVAAGVAGYVWLGHAFNQPGPAEEDAVVLLPRGAGLASIAAQLEREDLVSNGLIFRINVMLDGGERSLRAGEYAIPENASMAEIYDILRFGETIHYPVTAPEGLTSAMIVAIVEEEPVLTGEIETVPAEGSLLPETYMVTRGTERQAVIDRMAAAQDALMDELWAERASDLPFDTREEALILASIVEKETGVPEERPLVAGVFTNRLRRGMRLQSDPTIIYGLTQGEPLGRGLRRSELDDVDNPYNTYQIRGLPPTPIANPGRESIAAVLNPPETDFLYFVADGTGGHAFAETISEHNRNVARWRRIEREAEG</sequence>
<protein>
    <recommendedName>
        <fullName evidence="7">Endolytic murein transglycosylase</fullName>
        <ecNumber evidence="7">4.2.2.29</ecNumber>
    </recommendedName>
    <alternativeName>
        <fullName evidence="7">Peptidoglycan lytic transglycosylase</fullName>
    </alternativeName>
    <alternativeName>
        <fullName evidence="7">Peptidoglycan polymerization terminase</fullName>
    </alternativeName>
</protein>
<dbReference type="NCBIfam" id="TIGR00247">
    <property type="entry name" value="endolytic transglycosylase MltG"/>
    <property type="match status" value="1"/>
</dbReference>
<feature type="site" description="Important for catalytic activity" evidence="7">
    <location>
        <position position="225"/>
    </location>
</feature>
<dbReference type="Proteomes" id="UP000245168">
    <property type="component" value="Unassembled WGS sequence"/>
</dbReference>
<keyword evidence="1 7" id="KW-1003">Cell membrane</keyword>
<name>A0A2U2BTL9_9PROT</name>
<comment type="function">
    <text evidence="7">Functions as a peptidoglycan terminase that cleaves nascent peptidoglycan strands endolytically to terminate their elongation.</text>
</comment>